<sequence length="169" mass="18410">MQFSVVLLAALTTAVAAKPTFFLIRHAEKNDDGTISSQGMQREQCLISVFGRDSGYNIQHIMVQTPHAGDAKSQRPYNTTLPLANSLGLNIDSPCDYDDPQCAANAALQYTGGNVLIAWEHKELRHVAEALGADDVPKYPGDHFDLIYTLPEPYTEVSISSESCPGLDN</sequence>
<proteinExistence type="predicted"/>
<evidence type="ECO:0000313" key="3">
    <source>
        <dbReference type="Proteomes" id="UP000039046"/>
    </source>
</evidence>
<gene>
    <name evidence="2" type="ORF">VHEMI07520</name>
</gene>
<evidence type="ECO:0008006" key="4">
    <source>
        <dbReference type="Google" id="ProtNLM"/>
    </source>
</evidence>
<feature type="signal peptide" evidence="1">
    <location>
        <begin position="1"/>
        <end position="17"/>
    </location>
</feature>
<feature type="chain" id="PRO_5001989587" description="Phosphoglycerate mutase family protein" evidence="1">
    <location>
        <begin position="18"/>
        <end position="169"/>
    </location>
</feature>
<name>A0A0A1T3S6_9HYPO</name>
<dbReference type="EMBL" id="CDHN01000004">
    <property type="protein sequence ID" value="CEJ91831.1"/>
    <property type="molecule type" value="Genomic_DNA"/>
</dbReference>
<protein>
    <recommendedName>
        <fullName evidence="4">Phosphoglycerate mutase family protein</fullName>
    </recommendedName>
</protein>
<dbReference type="STRING" id="1531966.A0A0A1T3S6"/>
<dbReference type="HOGENOM" id="CLU_085795_3_1_1"/>
<keyword evidence="3" id="KW-1185">Reference proteome</keyword>
<evidence type="ECO:0000256" key="1">
    <source>
        <dbReference type="SAM" id="SignalP"/>
    </source>
</evidence>
<dbReference type="Proteomes" id="UP000039046">
    <property type="component" value="Unassembled WGS sequence"/>
</dbReference>
<evidence type="ECO:0000313" key="2">
    <source>
        <dbReference type="EMBL" id="CEJ91831.1"/>
    </source>
</evidence>
<keyword evidence="1" id="KW-0732">Signal</keyword>
<dbReference type="OrthoDB" id="10251242at2759"/>
<dbReference type="AlphaFoldDB" id="A0A0A1T3S6"/>
<accession>A0A0A1T3S6</accession>
<organism evidence="2 3">
    <name type="scientific">[Torrubiella] hemipterigena</name>
    <dbReference type="NCBI Taxonomy" id="1531966"/>
    <lineage>
        <taxon>Eukaryota</taxon>
        <taxon>Fungi</taxon>
        <taxon>Dikarya</taxon>
        <taxon>Ascomycota</taxon>
        <taxon>Pezizomycotina</taxon>
        <taxon>Sordariomycetes</taxon>
        <taxon>Hypocreomycetidae</taxon>
        <taxon>Hypocreales</taxon>
        <taxon>Clavicipitaceae</taxon>
        <taxon>Clavicipitaceae incertae sedis</taxon>
        <taxon>'Torrubiella' clade</taxon>
    </lineage>
</organism>
<reference evidence="2 3" key="1">
    <citation type="journal article" date="2015" name="Genome Announc.">
        <title>Draft Genome Sequence and Gene Annotation of the Entomopathogenic Fungus Verticillium hemipterigenum.</title>
        <authorList>
            <person name="Horn F."/>
            <person name="Habel A."/>
            <person name="Scharf D.H."/>
            <person name="Dworschak J."/>
            <person name="Brakhage A.A."/>
            <person name="Guthke R."/>
            <person name="Hertweck C."/>
            <person name="Linde J."/>
        </authorList>
    </citation>
    <scope>NUCLEOTIDE SEQUENCE [LARGE SCALE GENOMIC DNA]</scope>
</reference>